<evidence type="ECO:0000256" key="10">
    <source>
        <dbReference type="SAM" id="Phobius"/>
    </source>
</evidence>
<reference evidence="12" key="1">
    <citation type="submission" date="2017-09" db="EMBL/GenBank/DDBJ databases">
        <title>Depth-based differentiation of microbial function through sediment-hosted aquifers and enrichment of novel symbionts in the deep terrestrial subsurface.</title>
        <authorList>
            <person name="Probst A.J."/>
            <person name="Ladd B."/>
            <person name="Jarett J.K."/>
            <person name="Geller-Mcgrath D.E."/>
            <person name="Sieber C.M.K."/>
            <person name="Emerson J.B."/>
            <person name="Anantharaman K."/>
            <person name="Thomas B.C."/>
            <person name="Malmstrom R."/>
            <person name="Stieglmeier M."/>
            <person name="Klingl A."/>
            <person name="Woyke T."/>
            <person name="Ryan C.M."/>
            <person name="Banfield J.F."/>
        </authorList>
    </citation>
    <scope>NUCLEOTIDE SEQUENCE [LARGE SCALE GENOMIC DNA]</scope>
</reference>
<keyword evidence="3" id="KW-0645">Protease</keyword>
<keyword evidence="8 10" id="KW-0472">Membrane</keyword>
<evidence type="ECO:0000256" key="2">
    <source>
        <dbReference type="ARBA" id="ARBA00022475"/>
    </source>
</evidence>
<feature type="transmembrane region" description="Helical" evidence="10">
    <location>
        <begin position="77"/>
        <end position="99"/>
    </location>
</feature>
<dbReference type="Proteomes" id="UP000230556">
    <property type="component" value="Unassembled WGS sequence"/>
</dbReference>
<dbReference type="PANTHER" id="PTHR33695:SF1">
    <property type="entry name" value="LIPOPROTEIN SIGNAL PEPTIDASE"/>
    <property type="match status" value="1"/>
</dbReference>
<evidence type="ECO:0000256" key="1">
    <source>
        <dbReference type="ARBA" id="ARBA00006139"/>
    </source>
</evidence>
<name>A0A2M7FMD6_9BACT</name>
<evidence type="ECO:0000256" key="4">
    <source>
        <dbReference type="ARBA" id="ARBA00022692"/>
    </source>
</evidence>
<feature type="transmembrane region" description="Helical" evidence="10">
    <location>
        <begin position="6"/>
        <end position="30"/>
    </location>
</feature>
<gene>
    <name evidence="11" type="ORF">COW38_03525</name>
</gene>
<evidence type="ECO:0000256" key="3">
    <source>
        <dbReference type="ARBA" id="ARBA00022670"/>
    </source>
</evidence>
<feature type="transmembrane region" description="Helical" evidence="10">
    <location>
        <begin position="42"/>
        <end position="65"/>
    </location>
</feature>
<dbReference type="GO" id="GO:0004190">
    <property type="term" value="F:aspartic-type endopeptidase activity"/>
    <property type="evidence" value="ECO:0007669"/>
    <property type="project" value="UniProtKB-KW"/>
</dbReference>
<comment type="caution">
    <text evidence="11">The sequence shown here is derived from an EMBL/GenBank/DDBJ whole genome shotgun (WGS) entry which is preliminary data.</text>
</comment>
<dbReference type="PANTHER" id="PTHR33695">
    <property type="entry name" value="LIPOPROTEIN SIGNAL PEPTIDASE"/>
    <property type="match status" value="1"/>
</dbReference>
<keyword evidence="6" id="KW-0378">Hydrolase</keyword>
<evidence type="ECO:0000256" key="8">
    <source>
        <dbReference type="ARBA" id="ARBA00023136"/>
    </source>
</evidence>
<dbReference type="PRINTS" id="PR00781">
    <property type="entry name" value="LIPOSIGPTASE"/>
</dbReference>
<dbReference type="GO" id="GO:0006508">
    <property type="term" value="P:proteolysis"/>
    <property type="evidence" value="ECO:0007669"/>
    <property type="project" value="UniProtKB-KW"/>
</dbReference>
<dbReference type="Pfam" id="PF01252">
    <property type="entry name" value="Peptidase_A8"/>
    <property type="match status" value="1"/>
</dbReference>
<evidence type="ECO:0000313" key="11">
    <source>
        <dbReference type="EMBL" id="PIW07052.1"/>
    </source>
</evidence>
<organism evidence="11 12">
    <name type="scientific">Candidatus Collierbacteria bacterium CG17_big_fil_post_rev_8_21_14_2_50_45_7</name>
    <dbReference type="NCBI Taxonomy" id="1974536"/>
    <lineage>
        <taxon>Bacteria</taxon>
        <taxon>Candidatus Collieribacteriota</taxon>
    </lineage>
</organism>
<dbReference type="InterPro" id="IPR001872">
    <property type="entry name" value="Peptidase_A8"/>
</dbReference>
<sequence>MLNKGISFGLFSSIPVWVIALVLICLVVYAVLPAQTGKMRELWGRVGVILIVFGGVGNLVSRVIYGGVRDYWNFFGLFYNNIWDYLITLGLIIYGYTYFVRR</sequence>
<evidence type="ECO:0000256" key="9">
    <source>
        <dbReference type="RuleBase" id="RU004181"/>
    </source>
</evidence>
<dbReference type="GO" id="GO:0016020">
    <property type="term" value="C:membrane"/>
    <property type="evidence" value="ECO:0007669"/>
    <property type="project" value="InterPro"/>
</dbReference>
<comment type="similarity">
    <text evidence="1 9">Belongs to the peptidase A8 family.</text>
</comment>
<keyword evidence="5" id="KW-0064">Aspartyl protease</keyword>
<accession>A0A2M7FMD6</accession>
<keyword evidence="7 10" id="KW-1133">Transmembrane helix</keyword>
<evidence type="ECO:0000313" key="12">
    <source>
        <dbReference type="Proteomes" id="UP000230556"/>
    </source>
</evidence>
<protein>
    <submittedName>
        <fullName evidence="11">Uncharacterized protein</fullName>
    </submittedName>
</protein>
<proteinExistence type="inferred from homology"/>
<keyword evidence="4 10" id="KW-0812">Transmembrane</keyword>
<evidence type="ECO:0000256" key="5">
    <source>
        <dbReference type="ARBA" id="ARBA00022750"/>
    </source>
</evidence>
<dbReference type="EMBL" id="PFFO01000153">
    <property type="protein sequence ID" value="PIW07052.1"/>
    <property type="molecule type" value="Genomic_DNA"/>
</dbReference>
<evidence type="ECO:0000256" key="7">
    <source>
        <dbReference type="ARBA" id="ARBA00022989"/>
    </source>
</evidence>
<dbReference type="AlphaFoldDB" id="A0A2M7FMD6"/>
<keyword evidence="2" id="KW-1003">Cell membrane</keyword>
<evidence type="ECO:0000256" key="6">
    <source>
        <dbReference type="ARBA" id="ARBA00022801"/>
    </source>
</evidence>